<evidence type="ECO:0000256" key="9">
    <source>
        <dbReference type="ARBA" id="ARBA00023012"/>
    </source>
</evidence>
<evidence type="ECO:0000256" key="5">
    <source>
        <dbReference type="ARBA" id="ARBA00022679"/>
    </source>
</evidence>
<evidence type="ECO:0000256" key="6">
    <source>
        <dbReference type="ARBA" id="ARBA00022692"/>
    </source>
</evidence>
<evidence type="ECO:0000256" key="4">
    <source>
        <dbReference type="ARBA" id="ARBA00022553"/>
    </source>
</evidence>
<dbReference type="Gene3D" id="6.10.340.10">
    <property type="match status" value="1"/>
</dbReference>
<evidence type="ECO:0000256" key="3">
    <source>
        <dbReference type="ARBA" id="ARBA00012438"/>
    </source>
</evidence>
<keyword evidence="5" id="KW-0808">Transferase</keyword>
<reference evidence="14" key="1">
    <citation type="submission" date="2020-11" db="EMBL/GenBank/DDBJ databases">
        <title>Sequencing the genomes of 1000 actinobacteria strains.</title>
        <authorList>
            <person name="Klenk H.-P."/>
        </authorList>
    </citation>
    <scope>NUCLEOTIDE SEQUENCE</scope>
    <source>
        <strain evidence="14">DSM 45356</strain>
    </source>
</reference>
<dbReference type="EC" id="2.7.13.3" evidence="3"/>
<dbReference type="InterPro" id="IPR005467">
    <property type="entry name" value="His_kinase_dom"/>
</dbReference>
<feature type="chain" id="PRO_5035276378" description="histidine kinase" evidence="11">
    <location>
        <begin position="27"/>
        <end position="777"/>
    </location>
</feature>
<dbReference type="Pfam" id="PF08376">
    <property type="entry name" value="NIT"/>
    <property type="match status" value="1"/>
</dbReference>
<evidence type="ECO:0000256" key="11">
    <source>
        <dbReference type="SAM" id="SignalP"/>
    </source>
</evidence>
<dbReference type="InterPro" id="IPR010910">
    <property type="entry name" value="Nitrate/nitrite_sensing_bac"/>
</dbReference>
<dbReference type="GO" id="GO:0005886">
    <property type="term" value="C:plasma membrane"/>
    <property type="evidence" value="ECO:0007669"/>
    <property type="project" value="TreeGrafter"/>
</dbReference>
<dbReference type="InterPro" id="IPR036890">
    <property type="entry name" value="HATPase_C_sf"/>
</dbReference>
<keyword evidence="15" id="KW-1185">Reference proteome</keyword>
<dbReference type="EMBL" id="JADOUF010000001">
    <property type="protein sequence ID" value="MBG6135147.1"/>
    <property type="molecule type" value="Genomic_DNA"/>
</dbReference>
<dbReference type="InterPro" id="IPR050428">
    <property type="entry name" value="TCS_sensor_his_kinase"/>
</dbReference>
<feature type="region of interest" description="Disordered" evidence="10">
    <location>
        <begin position="631"/>
        <end position="777"/>
    </location>
</feature>
<keyword evidence="8" id="KW-1133">Transmembrane helix</keyword>
<evidence type="ECO:0000259" key="13">
    <source>
        <dbReference type="PROSITE" id="PS50906"/>
    </source>
</evidence>
<evidence type="ECO:0000256" key="2">
    <source>
        <dbReference type="ARBA" id="ARBA00004370"/>
    </source>
</evidence>
<name>A0A8J7KNE0_9ACTN</name>
<dbReference type="PANTHER" id="PTHR45436:SF5">
    <property type="entry name" value="SENSOR HISTIDINE KINASE TRCS"/>
    <property type="match status" value="1"/>
</dbReference>
<protein>
    <recommendedName>
        <fullName evidence="3">histidine kinase</fullName>
        <ecNumber evidence="3">2.7.13.3</ecNumber>
    </recommendedName>
</protein>
<dbReference type="SMART" id="SM00304">
    <property type="entry name" value="HAMP"/>
    <property type="match status" value="1"/>
</dbReference>
<evidence type="ECO:0000256" key="7">
    <source>
        <dbReference type="ARBA" id="ARBA00022777"/>
    </source>
</evidence>
<dbReference type="PANTHER" id="PTHR45436">
    <property type="entry name" value="SENSOR HISTIDINE KINASE YKOH"/>
    <property type="match status" value="1"/>
</dbReference>
<accession>A0A8J7KNE0</accession>
<dbReference type="Proteomes" id="UP000622552">
    <property type="component" value="Unassembled WGS sequence"/>
</dbReference>
<dbReference type="InterPro" id="IPR003660">
    <property type="entry name" value="HAMP_dom"/>
</dbReference>
<keyword evidence="9" id="KW-0902">Two-component regulatory system</keyword>
<dbReference type="InterPro" id="IPR013587">
    <property type="entry name" value="Nitrate/nitrite_sensing"/>
</dbReference>
<evidence type="ECO:0000256" key="8">
    <source>
        <dbReference type="ARBA" id="ARBA00022989"/>
    </source>
</evidence>
<dbReference type="PROSITE" id="PS50906">
    <property type="entry name" value="NIT"/>
    <property type="match status" value="1"/>
</dbReference>
<evidence type="ECO:0000256" key="1">
    <source>
        <dbReference type="ARBA" id="ARBA00000085"/>
    </source>
</evidence>
<keyword evidence="8" id="KW-0472">Membrane</keyword>
<keyword evidence="11" id="KW-0732">Signal</keyword>
<organism evidence="14 15">
    <name type="scientific">Longispora fulva</name>
    <dbReference type="NCBI Taxonomy" id="619741"/>
    <lineage>
        <taxon>Bacteria</taxon>
        <taxon>Bacillati</taxon>
        <taxon>Actinomycetota</taxon>
        <taxon>Actinomycetes</taxon>
        <taxon>Micromonosporales</taxon>
        <taxon>Micromonosporaceae</taxon>
        <taxon>Longispora</taxon>
    </lineage>
</organism>
<evidence type="ECO:0000313" key="14">
    <source>
        <dbReference type="EMBL" id="MBG6135147.1"/>
    </source>
</evidence>
<keyword evidence="4" id="KW-0597">Phosphoprotein</keyword>
<dbReference type="GO" id="GO:0004673">
    <property type="term" value="F:protein histidine kinase activity"/>
    <property type="evidence" value="ECO:0007669"/>
    <property type="project" value="UniProtKB-EC"/>
</dbReference>
<dbReference type="GO" id="GO:0000160">
    <property type="term" value="P:phosphorelay signal transduction system"/>
    <property type="evidence" value="ECO:0007669"/>
    <property type="project" value="UniProtKB-KW"/>
</dbReference>
<evidence type="ECO:0000313" key="15">
    <source>
        <dbReference type="Proteomes" id="UP000622552"/>
    </source>
</evidence>
<dbReference type="SUPFAM" id="SSF55874">
    <property type="entry name" value="ATPase domain of HSP90 chaperone/DNA topoisomerase II/histidine kinase"/>
    <property type="match status" value="1"/>
</dbReference>
<evidence type="ECO:0000256" key="10">
    <source>
        <dbReference type="SAM" id="MobiDB-lite"/>
    </source>
</evidence>
<proteinExistence type="predicted"/>
<keyword evidence="6" id="KW-0812">Transmembrane</keyword>
<dbReference type="InterPro" id="IPR003594">
    <property type="entry name" value="HATPase_dom"/>
</dbReference>
<feature type="domain" description="NIT" evidence="13">
    <location>
        <begin position="49"/>
        <end position="301"/>
    </location>
</feature>
<dbReference type="PROSITE" id="PS50109">
    <property type="entry name" value="HIS_KIN"/>
    <property type="match status" value="1"/>
</dbReference>
<comment type="caution">
    <text evidence="14">The sequence shown here is derived from an EMBL/GenBank/DDBJ whole genome shotgun (WGS) entry which is preliminary data.</text>
</comment>
<feature type="domain" description="Histidine kinase" evidence="12">
    <location>
        <begin position="519"/>
        <end position="624"/>
    </location>
</feature>
<dbReference type="SMART" id="SM00387">
    <property type="entry name" value="HATPase_c"/>
    <property type="match status" value="1"/>
</dbReference>
<dbReference type="Pfam" id="PF02518">
    <property type="entry name" value="HATPase_c"/>
    <property type="match status" value="1"/>
</dbReference>
<sequence length="777" mass="83224">MKFRSTRVRTKVVALLLSLFALWAFAAGVTLREGLGLLDVSTLADDLGKPTESLVAALQQERRLSVVFLGNGAAEQRSALTAQRTRTNEARDAFKRLAGGSSVSGAASDALQSRIDEVFKRLDGLGGTRDAVDAGTLDRARAATAYTDLIASGFRVYGSIASLDDQDIARQSRTLIAFSHAREVLAQEDTLLAGVISAGRFGPGEHEQFVALMGTQRYLYAEAAAELTATDRARYEEIAAGTSGLGGMRALEDKVVDKGKLGVAPPVDGVAWKSTVDQAFTDLRALELSAADGLVVRAKPAAVGVLIRLALAGGLGLIAVIASIVISITTARTLAAQLTRLREAAWELSTTRLPQVVERLRRGEEVDISVEAPPLPTGEDEIGALSRAFNAVQQTAVETAVEQAALRQGVRDVFLSLARRTQALVHRQLKLLDVMERREKNSPEELADLFRVDHLATRMRRNAENLIVLSGATAGRGWRNPVPLMDVVRGALAEVEDYERVRVLPIGPVALAGRAVGDVIHLLAELIENATAYSPPDTPVQVTGQRVANGFVIEVEDRGLGVNPEDMEAANERMKNPPEFKLSGSAHLGLYVVGKLAGRHDIQVRLRDSPYGGTTAIVLVPTSLVVDGPDEPATTPSVIDPVRILPGPRPVRTQHRTLEVVPAPRGPILPDRGPEPDIDVHQQPDTPESQGGEPEVPESTPSGLPRRVRQASLAAPLREQPAPVVAPATEQPTGRAPEEIRSMIGSYQRATRRGRREADQATPETPAPPAEVDQPTS</sequence>
<dbReference type="AlphaFoldDB" id="A0A8J7KNE0"/>
<dbReference type="RefSeq" id="WP_197002300.1">
    <property type="nucleotide sequence ID" value="NZ_BONS01000003.1"/>
</dbReference>
<dbReference type="Gene3D" id="3.30.565.10">
    <property type="entry name" value="Histidine kinase-like ATPase, C-terminal domain"/>
    <property type="match status" value="1"/>
</dbReference>
<gene>
    <name evidence="14" type="ORF">IW245_001341</name>
</gene>
<keyword evidence="7 14" id="KW-0418">Kinase</keyword>
<evidence type="ECO:0000259" key="12">
    <source>
        <dbReference type="PROSITE" id="PS50109"/>
    </source>
</evidence>
<feature type="compositionally biased region" description="Basic and acidic residues" evidence="10">
    <location>
        <begin position="672"/>
        <end position="682"/>
    </location>
</feature>
<feature type="signal peptide" evidence="11">
    <location>
        <begin position="1"/>
        <end position="26"/>
    </location>
</feature>
<comment type="subcellular location">
    <subcellularLocation>
        <location evidence="2">Membrane</location>
    </subcellularLocation>
</comment>
<comment type="catalytic activity">
    <reaction evidence="1">
        <text>ATP + protein L-histidine = ADP + protein N-phospho-L-histidine.</text>
        <dbReference type="EC" id="2.7.13.3"/>
    </reaction>
</comment>